<comment type="caution">
    <text evidence="2">The sequence shown here is derived from an EMBL/GenBank/DDBJ whole genome shotgun (WGS) entry which is preliminary data.</text>
</comment>
<sequence>MNDNKATLEEANAAISKGNFEGFLEFCVDDIIWNMIGDEYLKGKEQVRAWMKKTYSSPPDFNAASWIIQGDVLAVEGDITIKDTNGKSVHSKYCDVWRFRGGKMAELNAYAVEIKHLA</sequence>
<evidence type="ECO:0000313" key="3">
    <source>
        <dbReference type="Proteomes" id="UP000075320"/>
    </source>
</evidence>
<dbReference type="RefSeq" id="WP_061835325.1">
    <property type="nucleotide sequence ID" value="NZ_LUKE01000002.1"/>
</dbReference>
<proteinExistence type="predicted"/>
<keyword evidence="2" id="KW-0413">Isomerase</keyword>
<evidence type="ECO:0000313" key="2">
    <source>
        <dbReference type="EMBL" id="KYG64814.1"/>
    </source>
</evidence>
<dbReference type="InterPro" id="IPR032710">
    <property type="entry name" value="NTF2-like_dom_sf"/>
</dbReference>
<organism evidence="2 3">
    <name type="scientific">Bdellovibrio bacteriovorus</name>
    <dbReference type="NCBI Taxonomy" id="959"/>
    <lineage>
        <taxon>Bacteria</taxon>
        <taxon>Pseudomonadati</taxon>
        <taxon>Bdellovibrionota</taxon>
        <taxon>Bdellovibrionia</taxon>
        <taxon>Bdellovibrionales</taxon>
        <taxon>Pseudobdellovibrionaceae</taxon>
        <taxon>Bdellovibrio</taxon>
    </lineage>
</organism>
<dbReference type="EMBL" id="LUKE01000002">
    <property type="protein sequence ID" value="KYG64814.1"/>
    <property type="molecule type" value="Genomic_DNA"/>
</dbReference>
<dbReference type="InterPro" id="IPR037401">
    <property type="entry name" value="SnoaL-like"/>
</dbReference>
<protein>
    <submittedName>
        <fullName evidence="2">Ketosteroid isomerase</fullName>
    </submittedName>
</protein>
<gene>
    <name evidence="2" type="ORF">AZI86_11455</name>
</gene>
<dbReference type="Proteomes" id="UP000075320">
    <property type="component" value="Unassembled WGS sequence"/>
</dbReference>
<name>A0A150WLJ8_BDEBC</name>
<keyword evidence="3" id="KW-1185">Reference proteome</keyword>
<evidence type="ECO:0000259" key="1">
    <source>
        <dbReference type="Pfam" id="PF12680"/>
    </source>
</evidence>
<reference evidence="2 3" key="1">
    <citation type="submission" date="2016-03" db="EMBL/GenBank/DDBJ databases">
        <authorList>
            <person name="Ploux O."/>
        </authorList>
    </citation>
    <scope>NUCLEOTIDE SEQUENCE [LARGE SCALE GENOMIC DNA]</scope>
    <source>
        <strain evidence="2 3">R0</strain>
    </source>
</reference>
<dbReference type="Gene3D" id="3.10.450.50">
    <property type="match status" value="1"/>
</dbReference>
<dbReference type="SUPFAM" id="SSF54427">
    <property type="entry name" value="NTF2-like"/>
    <property type="match status" value="1"/>
</dbReference>
<dbReference type="OrthoDB" id="129343at2"/>
<feature type="domain" description="SnoaL-like" evidence="1">
    <location>
        <begin position="9"/>
        <end position="106"/>
    </location>
</feature>
<dbReference type="Pfam" id="PF12680">
    <property type="entry name" value="SnoaL_2"/>
    <property type="match status" value="1"/>
</dbReference>
<dbReference type="AlphaFoldDB" id="A0A150WLJ8"/>
<dbReference type="GO" id="GO:0016853">
    <property type="term" value="F:isomerase activity"/>
    <property type="evidence" value="ECO:0007669"/>
    <property type="project" value="UniProtKB-KW"/>
</dbReference>
<accession>A0A150WLJ8</accession>